<evidence type="ECO:0000313" key="7">
    <source>
        <dbReference type="Proteomes" id="UP000294545"/>
    </source>
</evidence>
<gene>
    <name evidence="6" type="ORF">EDC19_1669</name>
</gene>
<accession>A0A4R1ML45</accession>
<dbReference type="GO" id="GO:0016020">
    <property type="term" value="C:membrane"/>
    <property type="evidence" value="ECO:0007669"/>
    <property type="project" value="UniProtKB-SubCell"/>
</dbReference>
<dbReference type="RefSeq" id="WP_132282380.1">
    <property type="nucleotide sequence ID" value="NZ_SMGQ01000012.1"/>
</dbReference>
<keyword evidence="2 5" id="KW-0812">Transmembrane</keyword>
<name>A0A4R1ML45_9FIRM</name>
<comment type="subcellular location">
    <subcellularLocation>
        <location evidence="1">Membrane</location>
        <topology evidence="1">Multi-pass membrane protein</topology>
    </subcellularLocation>
</comment>
<dbReference type="Pfam" id="PF04193">
    <property type="entry name" value="PQ-loop"/>
    <property type="match status" value="1"/>
</dbReference>
<evidence type="ECO:0000256" key="3">
    <source>
        <dbReference type="ARBA" id="ARBA00022989"/>
    </source>
</evidence>
<evidence type="ECO:0000256" key="4">
    <source>
        <dbReference type="ARBA" id="ARBA00023136"/>
    </source>
</evidence>
<organism evidence="6 7">
    <name type="scientific">Natranaerovirga hydrolytica</name>
    <dbReference type="NCBI Taxonomy" id="680378"/>
    <lineage>
        <taxon>Bacteria</taxon>
        <taxon>Bacillati</taxon>
        <taxon>Bacillota</taxon>
        <taxon>Clostridia</taxon>
        <taxon>Lachnospirales</taxon>
        <taxon>Natranaerovirgaceae</taxon>
        <taxon>Natranaerovirga</taxon>
    </lineage>
</organism>
<dbReference type="InterPro" id="IPR006603">
    <property type="entry name" value="PQ-loop_rpt"/>
</dbReference>
<feature type="transmembrane region" description="Helical" evidence="5">
    <location>
        <begin position="34"/>
        <end position="53"/>
    </location>
</feature>
<dbReference type="OrthoDB" id="9814012at2"/>
<comment type="caution">
    <text evidence="6">The sequence shown here is derived from an EMBL/GenBank/DDBJ whole genome shotgun (WGS) entry which is preliminary data.</text>
</comment>
<keyword evidence="4 5" id="KW-0472">Membrane</keyword>
<dbReference type="AlphaFoldDB" id="A0A4R1ML45"/>
<evidence type="ECO:0000256" key="5">
    <source>
        <dbReference type="SAM" id="Phobius"/>
    </source>
</evidence>
<proteinExistence type="predicted"/>
<evidence type="ECO:0000256" key="2">
    <source>
        <dbReference type="ARBA" id="ARBA00022692"/>
    </source>
</evidence>
<protein>
    <submittedName>
        <fullName evidence="6">MtN3 and saliva related transmembrane protein</fullName>
    </submittedName>
</protein>
<keyword evidence="3 5" id="KW-1133">Transmembrane helix</keyword>
<sequence length="81" mass="9023">MEIFGTIAATLTTVSFLPQTLKTIKDKDTSGISLGMYSIFTTGVFCWTVYGFIISDMPILIANIVTFILAFTILMLKLKYK</sequence>
<dbReference type="InterPro" id="IPR047662">
    <property type="entry name" value="SemiSWEET"/>
</dbReference>
<dbReference type="EMBL" id="SMGQ01000012">
    <property type="protein sequence ID" value="TCK93476.1"/>
    <property type="molecule type" value="Genomic_DNA"/>
</dbReference>
<dbReference type="Gene3D" id="1.20.1280.290">
    <property type="match status" value="1"/>
</dbReference>
<dbReference type="NCBIfam" id="NF037968">
    <property type="entry name" value="SemiSWEET_2"/>
    <property type="match status" value="1"/>
</dbReference>
<evidence type="ECO:0000256" key="1">
    <source>
        <dbReference type="ARBA" id="ARBA00004141"/>
    </source>
</evidence>
<dbReference type="GO" id="GO:0051119">
    <property type="term" value="F:sugar transmembrane transporter activity"/>
    <property type="evidence" value="ECO:0007669"/>
    <property type="project" value="InterPro"/>
</dbReference>
<feature type="transmembrane region" description="Helical" evidence="5">
    <location>
        <begin position="59"/>
        <end position="78"/>
    </location>
</feature>
<evidence type="ECO:0000313" key="6">
    <source>
        <dbReference type="EMBL" id="TCK93476.1"/>
    </source>
</evidence>
<reference evidence="6 7" key="1">
    <citation type="submission" date="2019-03" db="EMBL/GenBank/DDBJ databases">
        <title>Genomic Encyclopedia of Type Strains, Phase IV (KMG-IV): sequencing the most valuable type-strain genomes for metagenomic binning, comparative biology and taxonomic classification.</title>
        <authorList>
            <person name="Goeker M."/>
        </authorList>
    </citation>
    <scope>NUCLEOTIDE SEQUENCE [LARGE SCALE GENOMIC DNA]</scope>
    <source>
        <strain evidence="6 7">DSM 24176</strain>
    </source>
</reference>
<keyword evidence="7" id="KW-1185">Reference proteome</keyword>
<dbReference type="Proteomes" id="UP000294545">
    <property type="component" value="Unassembled WGS sequence"/>
</dbReference>